<name>A0A1G2LCZ9_9BACT</name>
<evidence type="ECO:0000256" key="1">
    <source>
        <dbReference type="SAM" id="MobiDB-lite"/>
    </source>
</evidence>
<organism evidence="2 3">
    <name type="scientific">Candidatus Sungbacteria bacterium RIFCSPLOWO2_01_FULL_59_16</name>
    <dbReference type="NCBI Taxonomy" id="1802280"/>
    <lineage>
        <taxon>Bacteria</taxon>
        <taxon>Candidatus Sungiibacteriota</taxon>
    </lineage>
</organism>
<feature type="compositionally biased region" description="Gly residues" evidence="1">
    <location>
        <begin position="36"/>
        <end position="48"/>
    </location>
</feature>
<gene>
    <name evidence="2" type="ORF">A3B37_02140</name>
</gene>
<feature type="region of interest" description="Disordered" evidence="1">
    <location>
        <begin position="101"/>
        <end position="123"/>
    </location>
</feature>
<reference evidence="2 3" key="1">
    <citation type="journal article" date="2016" name="Nat. Commun.">
        <title>Thousands of microbial genomes shed light on interconnected biogeochemical processes in an aquifer system.</title>
        <authorList>
            <person name="Anantharaman K."/>
            <person name="Brown C.T."/>
            <person name="Hug L.A."/>
            <person name="Sharon I."/>
            <person name="Castelle C.J."/>
            <person name="Probst A.J."/>
            <person name="Thomas B.C."/>
            <person name="Singh A."/>
            <person name="Wilkins M.J."/>
            <person name="Karaoz U."/>
            <person name="Brodie E.L."/>
            <person name="Williams K.H."/>
            <person name="Hubbard S.S."/>
            <person name="Banfield J.F."/>
        </authorList>
    </citation>
    <scope>NUCLEOTIDE SEQUENCE [LARGE SCALE GENOMIC DNA]</scope>
</reference>
<proteinExistence type="predicted"/>
<dbReference type="STRING" id="1802280.A3B37_02140"/>
<protein>
    <submittedName>
        <fullName evidence="2">Uncharacterized protein</fullName>
    </submittedName>
</protein>
<evidence type="ECO:0000313" key="2">
    <source>
        <dbReference type="EMBL" id="OHA09480.1"/>
    </source>
</evidence>
<evidence type="ECO:0000313" key="3">
    <source>
        <dbReference type="Proteomes" id="UP000176705"/>
    </source>
</evidence>
<comment type="caution">
    <text evidence="2">The sequence shown here is derived from an EMBL/GenBank/DDBJ whole genome shotgun (WGS) entry which is preliminary data.</text>
</comment>
<feature type="region of interest" description="Disordered" evidence="1">
    <location>
        <begin position="1"/>
        <end position="52"/>
    </location>
</feature>
<accession>A0A1G2LCZ9</accession>
<dbReference type="EMBL" id="MHQS01000002">
    <property type="protein sequence ID" value="OHA09480.1"/>
    <property type="molecule type" value="Genomic_DNA"/>
</dbReference>
<sequence>MKYAESKNPRGGFSRADIQNLSPEERQARLQQLGTTGRGFRGNGGGFTNGEIISKDDKSVTVKLPDGGSRIVFLSGETQIMKSAAGSPGDLVIGAQVTVNGSQNQDGSITAETVQLRPNPSPR</sequence>
<dbReference type="Proteomes" id="UP000176705">
    <property type="component" value="Unassembled WGS sequence"/>
</dbReference>
<dbReference type="AlphaFoldDB" id="A0A1G2LCZ9"/>